<sequence length="338" mass="37086">MSSEEYPSVSLHNVAETVPAEWDADGERLLRVPESVGAKLNDGARDRLRHATNGEIRFVPETDDSEIEITLSASERTEIRVFWGEFQPWQALEIESTPTTLTLDVPDRLRDLGDDVPTGRFDPRVCRIRFERFTPVAIHDVAGDCRPPASEELPAARYLAYGTSITEGAKASATHLSYVSRVARHCGYDALNLGCSGSAYCEPELADYIAGREDWDVATLALSVNMANAEFTPAEFRERADYFANTIAAAHQEKPIVCVTLFPYFADLTANGDAAHADAFRGALRDVVDATPHENVSLVDGSDLLTATDLTWDVLHPSDRGMDTLAEALSSHLETVTE</sequence>
<dbReference type="InterPro" id="IPR013830">
    <property type="entry name" value="SGNH_hydro"/>
</dbReference>
<dbReference type="OrthoDB" id="233646at2157"/>
<evidence type="ECO:0000313" key="2">
    <source>
        <dbReference type="EMBL" id="OVE83095.1"/>
    </source>
</evidence>
<evidence type="ECO:0000259" key="1">
    <source>
        <dbReference type="Pfam" id="PF14606"/>
    </source>
</evidence>
<accession>A0A202E479</accession>
<dbReference type="AlphaFoldDB" id="A0A202E479"/>
<dbReference type="SUPFAM" id="SSF52266">
    <property type="entry name" value="SGNH hydrolase"/>
    <property type="match status" value="1"/>
</dbReference>
<name>A0A202E479_9EURY</name>
<comment type="caution">
    <text evidence="2">The sequence shown here is derived from an EMBL/GenBank/DDBJ whole genome shotgun (WGS) entry which is preliminary data.</text>
</comment>
<evidence type="ECO:0000313" key="3">
    <source>
        <dbReference type="Proteomes" id="UP000196084"/>
    </source>
</evidence>
<dbReference type="InterPro" id="IPR036514">
    <property type="entry name" value="SGNH_hydro_sf"/>
</dbReference>
<dbReference type="Gene3D" id="3.40.50.1110">
    <property type="entry name" value="SGNH hydrolase"/>
    <property type="match status" value="1"/>
</dbReference>
<feature type="domain" description="SGNH hydrolase-type esterase" evidence="1">
    <location>
        <begin position="160"/>
        <end position="332"/>
    </location>
</feature>
<proteinExistence type="predicted"/>
<dbReference type="Pfam" id="PF14606">
    <property type="entry name" value="Lipase_GDSL_3"/>
    <property type="match status" value="1"/>
</dbReference>
<keyword evidence="3" id="KW-1185">Reference proteome</keyword>
<reference evidence="2 3" key="1">
    <citation type="submission" date="2017-02" db="EMBL/GenBank/DDBJ databases">
        <title>Natronthermophilus aegyptiacus gen. nov.,sp. nov., an aerobic, extremely halophilic alkalithermophilic archaeon isolated from the athalassohaline Wadi An Natrun, Egypt.</title>
        <authorList>
            <person name="Zhao B."/>
        </authorList>
    </citation>
    <scope>NUCLEOTIDE SEQUENCE [LARGE SCALE GENOMIC DNA]</scope>
    <source>
        <strain evidence="2 3">CGMCC 1.3597</strain>
    </source>
</reference>
<dbReference type="RefSeq" id="WP_054861840.1">
    <property type="nucleotide sequence ID" value="NZ_MWPH01000004.1"/>
</dbReference>
<gene>
    <name evidence="2" type="ORF">B2G88_16925</name>
</gene>
<dbReference type="Proteomes" id="UP000196084">
    <property type="component" value="Unassembled WGS sequence"/>
</dbReference>
<organism evidence="2 3">
    <name type="scientific">Natronolimnobius baerhuensis</name>
    <dbReference type="NCBI Taxonomy" id="253108"/>
    <lineage>
        <taxon>Archaea</taxon>
        <taxon>Methanobacteriati</taxon>
        <taxon>Methanobacteriota</taxon>
        <taxon>Stenosarchaea group</taxon>
        <taxon>Halobacteria</taxon>
        <taxon>Halobacteriales</taxon>
        <taxon>Natrialbaceae</taxon>
        <taxon>Natronolimnobius</taxon>
    </lineage>
</organism>
<dbReference type="EMBL" id="MWPH01000004">
    <property type="protein sequence ID" value="OVE83095.1"/>
    <property type="molecule type" value="Genomic_DNA"/>
</dbReference>
<protein>
    <submittedName>
        <fullName evidence="2">GDSL family lipase</fullName>
    </submittedName>
</protein>